<dbReference type="AlphaFoldDB" id="A0A2P2NNQ2"/>
<proteinExistence type="predicted"/>
<accession>A0A2P2NNQ2</accession>
<name>A0A2P2NNQ2_RHIMU</name>
<organism evidence="1">
    <name type="scientific">Rhizophora mucronata</name>
    <name type="common">Asiatic mangrove</name>
    <dbReference type="NCBI Taxonomy" id="61149"/>
    <lineage>
        <taxon>Eukaryota</taxon>
        <taxon>Viridiplantae</taxon>
        <taxon>Streptophyta</taxon>
        <taxon>Embryophyta</taxon>
        <taxon>Tracheophyta</taxon>
        <taxon>Spermatophyta</taxon>
        <taxon>Magnoliopsida</taxon>
        <taxon>eudicotyledons</taxon>
        <taxon>Gunneridae</taxon>
        <taxon>Pentapetalae</taxon>
        <taxon>rosids</taxon>
        <taxon>fabids</taxon>
        <taxon>Malpighiales</taxon>
        <taxon>Rhizophoraceae</taxon>
        <taxon>Rhizophora</taxon>
    </lineage>
</organism>
<sequence length="50" mass="5639">MLGTSNDKLKVWLYLTQADFVTCSRDFHKKLFHVSAASLHACESVKIANL</sequence>
<evidence type="ECO:0000313" key="1">
    <source>
        <dbReference type="EMBL" id="MBX44020.1"/>
    </source>
</evidence>
<protein>
    <submittedName>
        <fullName evidence="1">Uncharacterized protein</fullName>
    </submittedName>
</protein>
<reference evidence="1" key="1">
    <citation type="submission" date="2018-02" db="EMBL/GenBank/DDBJ databases">
        <title>Rhizophora mucronata_Transcriptome.</title>
        <authorList>
            <person name="Meera S.P."/>
            <person name="Sreeshan A."/>
            <person name="Augustine A."/>
        </authorList>
    </citation>
    <scope>NUCLEOTIDE SEQUENCE</scope>
    <source>
        <tissue evidence="1">Leaf</tissue>
    </source>
</reference>
<dbReference type="EMBL" id="GGEC01063536">
    <property type="protein sequence ID" value="MBX44020.1"/>
    <property type="molecule type" value="Transcribed_RNA"/>
</dbReference>